<evidence type="ECO:0000256" key="3">
    <source>
        <dbReference type="SAM" id="SignalP"/>
    </source>
</evidence>
<comment type="caution">
    <text evidence="5">The sequence shown here is derived from an EMBL/GenBank/DDBJ whole genome shotgun (WGS) entry which is preliminary data.</text>
</comment>
<keyword evidence="6" id="KW-1185">Reference proteome</keyword>
<proteinExistence type="inferred from homology"/>
<reference evidence="5" key="1">
    <citation type="submission" date="2022-04" db="EMBL/GenBank/DDBJ databases">
        <title>Roseibium sp. CAU 1639 isolated from mud.</title>
        <authorList>
            <person name="Kim W."/>
        </authorList>
    </citation>
    <scope>NUCLEOTIDE SEQUENCE</scope>
    <source>
        <strain evidence="5">CAU 1639</strain>
    </source>
</reference>
<dbReference type="InterPro" id="IPR025997">
    <property type="entry name" value="SBP_2_dom"/>
</dbReference>
<feature type="signal peptide" evidence="3">
    <location>
        <begin position="1"/>
        <end position="19"/>
    </location>
</feature>
<gene>
    <name evidence="5" type="ORF">M0H32_14110</name>
</gene>
<comment type="subcellular location">
    <subcellularLocation>
        <location evidence="1">Periplasm</location>
    </subcellularLocation>
</comment>
<sequence>MKGLCLALVLLLVAMPAHAKGKRFAIIPHSVTDGNFIAAFEGVKQAAEIGGDEVFFLGAPDIAHALGQIQALQQALDLNVDGIGFAPLNAAPVLQSPVFEELRRRGIPLVLFESDFPQEHRIMREGFVGTDGVEMGRALGRLAKRLHPGGGEVLIIAGEEGHESINRRIQGVRQALGLRADTKGASLWRENARSPLYSGGDYDLALQQVKFGLENPDVDIVIAAGWWPQMAKNYKQVINPFQKQLASGKKIIISGDASKLQLDYLALGLSQGNVAQNFFAMGQQVYWSLVRLSRGERLVQDTFFTPVRVHMASCGAVEAC</sequence>
<feature type="chain" id="PRO_5046152586" evidence="3">
    <location>
        <begin position="20"/>
        <end position="320"/>
    </location>
</feature>
<keyword evidence="3" id="KW-0732">Signal</keyword>
<dbReference type="InterPro" id="IPR050555">
    <property type="entry name" value="Bact_Solute-Bind_Prot2"/>
</dbReference>
<dbReference type="PANTHER" id="PTHR30036:SF7">
    <property type="entry name" value="ABC TRANSPORTER PERIPLASMIC-BINDING PROTEIN YPHF"/>
    <property type="match status" value="1"/>
</dbReference>
<dbReference type="Gene3D" id="3.40.50.2300">
    <property type="match status" value="2"/>
</dbReference>
<name>A0ABT0GVR4_9HYPH</name>
<evidence type="ECO:0000256" key="2">
    <source>
        <dbReference type="ARBA" id="ARBA00007639"/>
    </source>
</evidence>
<dbReference type="EMBL" id="JALNMJ010000009">
    <property type="protein sequence ID" value="MCK7613305.1"/>
    <property type="molecule type" value="Genomic_DNA"/>
</dbReference>
<evidence type="ECO:0000256" key="1">
    <source>
        <dbReference type="ARBA" id="ARBA00004418"/>
    </source>
</evidence>
<dbReference type="PANTHER" id="PTHR30036">
    <property type="entry name" value="D-XYLOSE-BINDING PERIPLASMIC PROTEIN"/>
    <property type="match status" value="1"/>
</dbReference>
<protein>
    <submittedName>
        <fullName evidence="5">Substrate-binding domain-containing protein</fullName>
    </submittedName>
</protein>
<dbReference type="SUPFAM" id="SSF53822">
    <property type="entry name" value="Periplasmic binding protein-like I"/>
    <property type="match status" value="1"/>
</dbReference>
<evidence type="ECO:0000313" key="6">
    <source>
        <dbReference type="Proteomes" id="UP001431221"/>
    </source>
</evidence>
<dbReference type="Proteomes" id="UP001431221">
    <property type="component" value="Unassembled WGS sequence"/>
</dbReference>
<dbReference type="RefSeq" id="WP_248155041.1">
    <property type="nucleotide sequence ID" value="NZ_JALNMJ010000009.1"/>
</dbReference>
<accession>A0ABT0GVR4</accession>
<organism evidence="5 6">
    <name type="scientific">Roseibium sediminicola</name>
    <dbReference type="NCBI Taxonomy" id="2933272"/>
    <lineage>
        <taxon>Bacteria</taxon>
        <taxon>Pseudomonadati</taxon>
        <taxon>Pseudomonadota</taxon>
        <taxon>Alphaproteobacteria</taxon>
        <taxon>Hyphomicrobiales</taxon>
        <taxon>Stappiaceae</taxon>
        <taxon>Roseibium</taxon>
    </lineage>
</organism>
<feature type="domain" description="Periplasmic binding protein" evidence="4">
    <location>
        <begin position="24"/>
        <end position="296"/>
    </location>
</feature>
<evidence type="ECO:0000313" key="5">
    <source>
        <dbReference type="EMBL" id="MCK7613305.1"/>
    </source>
</evidence>
<evidence type="ECO:0000259" key="4">
    <source>
        <dbReference type="Pfam" id="PF13407"/>
    </source>
</evidence>
<dbReference type="InterPro" id="IPR028082">
    <property type="entry name" value="Peripla_BP_I"/>
</dbReference>
<comment type="similarity">
    <text evidence="2">Belongs to the bacterial solute-binding protein 2 family.</text>
</comment>
<dbReference type="Pfam" id="PF13407">
    <property type="entry name" value="Peripla_BP_4"/>
    <property type="match status" value="1"/>
</dbReference>